<proteinExistence type="predicted"/>
<sequence length="57" mass="6392">MPGLPGRGVRALSCRLPEIVGRFDWLPRQFERFKQRTGGFAGVARVSAHRHGWLGFG</sequence>
<gene>
    <name evidence="1" type="ORF">TRIP_B210038</name>
</gene>
<organism evidence="1">
    <name type="scientific">Uncultured Desulfatiglans sp</name>
    <dbReference type="NCBI Taxonomy" id="1748965"/>
    <lineage>
        <taxon>Bacteria</taxon>
        <taxon>Pseudomonadati</taxon>
        <taxon>Thermodesulfobacteriota</taxon>
        <taxon>Desulfobacteria</taxon>
        <taxon>Desulfatiglandales</taxon>
        <taxon>Desulfatiglandaceae</taxon>
        <taxon>Desulfatiglans</taxon>
        <taxon>environmental samples</taxon>
    </lineage>
</organism>
<evidence type="ECO:0000313" key="1">
    <source>
        <dbReference type="EMBL" id="VBB42716.1"/>
    </source>
</evidence>
<name>A0A653A3S2_UNCDX</name>
<dbReference type="EMBL" id="UPXX01000014">
    <property type="protein sequence ID" value="VBB42716.1"/>
    <property type="molecule type" value="Genomic_DNA"/>
</dbReference>
<reference evidence="1" key="1">
    <citation type="submission" date="2018-07" db="EMBL/GenBank/DDBJ databases">
        <authorList>
            <consortium name="Genoscope - CEA"/>
            <person name="William W."/>
        </authorList>
    </citation>
    <scope>NUCLEOTIDE SEQUENCE</scope>
    <source>
        <strain evidence="1">IK1</strain>
    </source>
</reference>
<protein>
    <recommendedName>
        <fullName evidence="2">Transposase</fullName>
    </recommendedName>
</protein>
<accession>A0A653A3S2</accession>
<evidence type="ECO:0008006" key="2">
    <source>
        <dbReference type="Google" id="ProtNLM"/>
    </source>
</evidence>
<dbReference type="AlphaFoldDB" id="A0A653A3S2"/>